<dbReference type="GO" id="GO:0008137">
    <property type="term" value="F:NADH dehydrogenase (ubiquinone) activity"/>
    <property type="evidence" value="ECO:0007669"/>
    <property type="project" value="UniProtKB-UniRule"/>
</dbReference>
<feature type="domain" description="NADH:ubiquinone oxidoreductase chain 4 N-terminal" evidence="14">
    <location>
        <begin position="73"/>
        <end position="127"/>
    </location>
</feature>
<name>A0A173FZN2_HALAN</name>
<feature type="transmembrane region" description="Helical" evidence="12">
    <location>
        <begin position="266"/>
        <end position="290"/>
    </location>
</feature>
<dbReference type="PANTHER" id="PTHR43507">
    <property type="entry name" value="NADH-UBIQUINONE OXIDOREDUCTASE CHAIN 4"/>
    <property type="match status" value="1"/>
</dbReference>
<reference evidence="15" key="1">
    <citation type="journal article" date="2016" name="Genom Data">
        <title>The complete mitochondrial genome of the Antarctic stalked jellyfish, Haliclystus antarcticus Pfeffer, 1889 (Staurozoa: Stauromedusae).</title>
        <authorList>
            <person name="Li H.-H."/>
            <person name="Sung P.-J."/>
            <person name="Ho H.-C."/>
        </authorList>
    </citation>
    <scope>NUCLEOTIDE SEQUENCE</scope>
</reference>
<evidence type="ECO:0000256" key="10">
    <source>
        <dbReference type="ARBA" id="ARBA00023136"/>
    </source>
</evidence>
<dbReference type="InterPro" id="IPR010227">
    <property type="entry name" value="NADH_Q_OxRdtase_chainM/4"/>
</dbReference>
<proteinExistence type="inferred from homology"/>
<comment type="function">
    <text evidence="1">Core subunit of the mitochondrial membrane respiratory chain NADH dehydrogenase (Complex I) that is believed to belong to the minimal assembly required for catalysis. Complex I functions in the transfer of electrons from NADH to the respiratory chain. The immediate electron acceptor for the enzyme is believed to be ubiquinone.</text>
</comment>
<dbReference type="GO" id="GO:0048039">
    <property type="term" value="F:ubiquinone binding"/>
    <property type="evidence" value="ECO:0007669"/>
    <property type="project" value="TreeGrafter"/>
</dbReference>
<dbReference type="GO" id="GO:0042773">
    <property type="term" value="P:ATP synthesis coupled electron transport"/>
    <property type="evidence" value="ECO:0007669"/>
    <property type="project" value="InterPro"/>
</dbReference>
<protein>
    <recommendedName>
        <fullName evidence="5 12">NADH-ubiquinone oxidoreductase chain 4</fullName>
        <ecNumber evidence="4 12">7.1.1.2</ecNumber>
    </recommendedName>
</protein>
<keyword evidence="10 12" id="KW-0472">Membrane</keyword>
<evidence type="ECO:0000256" key="3">
    <source>
        <dbReference type="ARBA" id="ARBA00009025"/>
    </source>
</evidence>
<dbReference type="GO" id="GO:0031966">
    <property type="term" value="C:mitochondrial membrane"/>
    <property type="evidence" value="ECO:0007669"/>
    <property type="project" value="UniProtKB-SubCell"/>
</dbReference>
<dbReference type="InterPro" id="IPR001750">
    <property type="entry name" value="ND/Mrp_TM"/>
</dbReference>
<evidence type="ECO:0000259" key="14">
    <source>
        <dbReference type="Pfam" id="PF01059"/>
    </source>
</evidence>
<evidence type="ECO:0000313" key="15">
    <source>
        <dbReference type="EMBL" id="ANH09493.1"/>
    </source>
</evidence>
<feature type="transmembrane region" description="Helical" evidence="12">
    <location>
        <begin position="76"/>
        <end position="102"/>
    </location>
</feature>
<evidence type="ECO:0000256" key="11">
    <source>
        <dbReference type="ARBA" id="ARBA00049551"/>
    </source>
</evidence>
<dbReference type="AlphaFoldDB" id="A0A173FZN2"/>
<dbReference type="InterPro" id="IPR000260">
    <property type="entry name" value="NADH4_N"/>
</dbReference>
<dbReference type="NCBIfam" id="TIGR01972">
    <property type="entry name" value="NDH_I_M"/>
    <property type="match status" value="1"/>
</dbReference>
<organism evidence="15">
    <name type="scientific">Haliclystus antarcticus</name>
    <name type="common">Antarctic stalked jellyfish</name>
    <name type="synonym">Microhydrula limopsicola</name>
    <dbReference type="NCBI Taxonomy" id="654955"/>
    <lineage>
        <taxon>Eukaryota</taxon>
        <taxon>Metazoa</taxon>
        <taxon>Cnidaria</taxon>
        <taxon>Staurozoa</taxon>
        <taxon>Stauromedusae</taxon>
        <taxon>Myostaurida</taxon>
        <taxon>Haliclystidae</taxon>
        <taxon>Haliclystus</taxon>
    </lineage>
</organism>
<dbReference type="PANTHER" id="PTHR43507:SF1">
    <property type="entry name" value="NADH-UBIQUINONE OXIDOREDUCTASE CHAIN 4"/>
    <property type="match status" value="1"/>
</dbReference>
<keyword evidence="7" id="KW-1278">Translocase</keyword>
<feature type="transmembrane region" description="Helical" evidence="12">
    <location>
        <begin position="327"/>
        <end position="349"/>
    </location>
</feature>
<feature type="transmembrane region" description="Helical" evidence="12">
    <location>
        <begin position="109"/>
        <end position="129"/>
    </location>
</feature>
<evidence type="ECO:0000256" key="2">
    <source>
        <dbReference type="ARBA" id="ARBA00004141"/>
    </source>
</evidence>
<keyword evidence="9 12" id="KW-0520">NAD</keyword>
<evidence type="ECO:0000256" key="1">
    <source>
        <dbReference type="ARBA" id="ARBA00003257"/>
    </source>
</evidence>
<keyword evidence="12" id="KW-0679">Respiratory chain</keyword>
<dbReference type="InterPro" id="IPR003918">
    <property type="entry name" value="NADH_UbQ_OxRdtase"/>
</dbReference>
<comment type="subcellular location">
    <subcellularLocation>
        <location evidence="2">Membrane</location>
        <topology evidence="2">Multi-pass membrane protein</topology>
    </subcellularLocation>
    <subcellularLocation>
        <location evidence="12">Mitochondrion membrane</location>
        <topology evidence="12">Multi-pass membrane protein</topology>
    </subcellularLocation>
</comment>
<dbReference type="PRINTS" id="PR01437">
    <property type="entry name" value="NUOXDRDTASE4"/>
</dbReference>
<keyword evidence="12" id="KW-0813">Transport</keyword>
<feature type="transmembrane region" description="Helical" evidence="12">
    <location>
        <begin position="239"/>
        <end position="260"/>
    </location>
</feature>
<evidence type="ECO:0000256" key="9">
    <source>
        <dbReference type="ARBA" id="ARBA00023027"/>
    </source>
</evidence>
<evidence type="ECO:0000256" key="7">
    <source>
        <dbReference type="ARBA" id="ARBA00022967"/>
    </source>
</evidence>
<keyword evidence="12 15" id="KW-0496">Mitochondrion</keyword>
<sequence length="463" mass="51439">MWIIINLLITSLAVLHLLNTPRFQKELLKKRGLEWTAALFIWNVITVCQLGSYQHPTLGLGWETHPLSLLNLTANFSFWALDGISAPLIILSTGLIPVCLLASWKSLQFLIKEFILCLVILDILLVLSFASLDLIWFYILFEGLLIPMFIIIGVWGSRADKVSAAFYFFFFTLAGSLAFLVSIFGLYHLTGSTQWIILYQHPIPDTLQYLFFLGFALSFAVKIPQFPAHIWLPQAHVEAPVAGSVLLAGILLKLGGYGYLRFCLPLFPQAVVFFTPLMITLGILGVLWGSINTLRQADMKRLVAYSSVAHMGLVTLTLFSQQPEAPLAALLMMVAHGLVSPALFIMVTLLYDRFHTRLIRYYRGVALGAPLLATALVILSLMNMSLPPTSNFVAEFISLWTVFQLSPLAALLAGSGVILSAGYSLWFCNRICFGTLSPHLKVLRDLSRREALLILPLIILPTG</sequence>
<dbReference type="Pfam" id="PF01059">
    <property type="entry name" value="Oxidored_q5_N"/>
    <property type="match status" value="1"/>
</dbReference>
<feature type="transmembrane region" description="Helical" evidence="12">
    <location>
        <begin position="167"/>
        <end position="189"/>
    </location>
</feature>
<feature type="domain" description="NADH:quinone oxidoreductase/Mrp antiporter transmembrane" evidence="13">
    <location>
        <begin position="131"/>
        <end position="415"/>
    </location>
</feature>
<evidence type="ECO:0000256" key="8">
    <source>
        <dbReference type="ARBA" id="ARBA00022989"/>
    </source>
</evidence>
<evidence type="ECO:0000256" key="5">
    <source>
        <dbReference type="ARBA" id="ARBA00021006"/>
    </source>
</evidence>
<evidence type="ECO:0000256" key="12">
    <source>
        <dbReference type="RuleBase" id="RU003297"/>
    </source>
</evidence>
<keyword evidence="8 12" id="KW-1133">Transmembrane helix</keyword>
<feature type="transmembrane region" description="Helical" evidence="12">
    <location>
        <begin position="135"/>
        <end position="155"/>
    </location>
</feature>
<dbReference type="Pfam" id="PF00361">
    <property type="entry name" value="Proton_antipo_M"/>
    <property type="match status" value="1"/>
</dbReference>
<feature type="transmembrane region" description="Helical" evidence="12">
    <location>
        <begin position="6"/>
        <end position="23"/>
    </location>
</feature>
<dbReference type="EMBL" id="KU947038">
    <property type="protein sequence ID" value="ANH09493.1"/>
    <property type="molecule type" value="Genomic_DNA"/>
</dbReference>
<feature type="transmembrane region" description="Helical" evidence="12">
    <location>
        <begin position="361"/>
        <end position="382"/>
    </location>
</feature>
<evidence type="ECO:0000256" key="6">
    <source>
        <dbReference type="ARBA" id="ARBA00022692"/>
    </source>
</evidence>
<feature type="transmembrane region" description="Helical" evidence="12">
    <location>
        <begin position="209"/>
        <end position="232"/>
    </location>
</feature>
<dbReference type="GO" id="GO:0015990">
    <property type="term" value="P:electron transport coupled proton transport"/>
    <property type="evidence" value="ECO:0007669"/>
    <property type="project" value="TreeGrafter"/>
</dbReference>
<evidence type="ECO:0000259" key="13">
    <source>
        <dbReference type="Pfam" id="PF00361"/>
    </source>
</evidence>
<dbReference type="GO" id="GO:0003954">
    <property type="term" value="F:NADH dehydrogenase activity"/>
    <property type="evidence" value="ECO:0007669"/>
    <property type="project" value="TreeGrafter"/>
</dbReference>
<feature type="transmembrane region" description="Helical" evidence="12">
    <location>
        <begin position="302"/>
        <end position="321"/>
    </location>
</feature>
<geneLocation type="mitochondrion" evidence="15"/>
<keyword evidence="6 12" id="KW-0812">Transmembrane</keyword>
<keyword evidence="12" id="KW-0249">Electron transport</keyword>
<comment type="similarity">
    <text evidence="3 12">Belongs to the complex I subunit 4 family.</text>
</comment>
<comment type="function">
    <text evidence="12">Core subunit of the mitochondrial membrane respiratory chain NADH dehydrogenase (Complex I) which catalyzes electron transfer from NADH through the respiratory chain, using ubiquinone as an electron acceptor. Essential for the catalytic activity and assembly of complex I.</text>
</comment>
<dbReference type="EC" id="7.1.1.2" evidence="4 12"/>
<feature type="transmembrane region" description="Helical" evidence="12">
    <location>
        <begin position="402"/>
        <end position="426"/>
    </location>
</feature>
<accession>A0A173FZN2</accession>
<gene>
    <name evidence="15" type="primary">nad4</name>
</gene>
<evidence type="ECO:0000256" key="4">
    <source>
        <dbReference type="ARBA" id="ARBA00012944"/>
    </source>
</evidence>
<keyword evidence="12" id="KW-0830">Ubiquinone</keyword>
<comment type="catalytic activity">
    <reaction evidence="11 12">
        <text>a ubiquinone + NADH + 5 H(+)(in) = a ubiquinol + NAD(+) + 4 H(+)(out)</text>
        <dbReference type="Rhea" id="RHEA:29091"/>
        <dbReference type="Rhea" id="RHEA-COMP:9565"/>
        <dbReference type="Rhea" id="RHEA-COMP:9566"/>
        <dbReference type="ChEBI" id="CHEBI:15378"/>
        <dbReference type="ChEBI" id="CHEBI:16389"/>
        <dbReference type="ChEBI" id="CHEBI:17976"/>
        <dbReference type="ChEBI" id="CHEBI:57540"/>
        <dbReference type="ChEBI" id="CHEBI:57945"/>
        <dbReference type="EC" id="7.1.1.2"/>
    </reaction>
</comment>